<proteinExistence type="predicted"/>
<organism>
    <name type="scientific">Solenopsis invicta</name>
    <name type="common">Red imported fire ant</name>
    <name type="synonym">Solenopsis wagneri</name>
    <dbReference type="NCBI Taxonomy" id="13686"/>
    <lineage>
        <taxon>Eukaryota</taxon>
        <taxon>Metazoa</taxon>
        <taxon>Ecdysozoa</taxon>
        <taxon>Arthropoda</taxon>
        <taxon>Hexapoda</taxon>
        <taxon>Insecta</taxon>
        <taxon>Pterygota</taxon>
        <taxon>Neoptera</taxon>
        <taxon>Endopterygota</taxon>
        <taxon>Hymenoptera</taxon>
        <taxon>Apocrita</taxon>
        <taxon>Aculeata</taxon>
        <taxon>Formicoidea</taxon>
        <taxon>Formicidae</taxon>
        <taxon>Myrmicinae</taxon>
        <taxon>Solenopsis</taxon>
    </lineage>
</organism>
<name>E9J478_SOLIN</name>
<sequence>YEYSDFPLIEFDSFIIPPDQLINNEFRLLDVDNRCILPFNFPIRVLTTSIDTLLQAVLIKLQYLSIAQESTLANVQKSAELTTDLYLLQSNLQISPTLKTD</sequence>
<evidence type="ECO:0000256" key="3">
    <source>
        <dbReference type="ARBA" id="ARBA00049512"/>
    </source>
</evidence>
<feature type="domain" description="Cytochrome oxidase subunit II copper A binding" evidence="4">
    <location>
        <begin position="1"/>
        <end position="101"/>
    </location>
</feature>
<keyword evidence="2" id="KW-0460">Magnesium</keyword>
<evidence type="ECO:0000256" key="1">
    <source>
        <dbReference type="ARBA" id="ARBA00001935"/>
    </source>
</evidence>
<feature type="non-terminal residue" evidence="5">
    <location>
        <position position="101"/>
    </location>
</feature>
<evidence type="ECO:0000259" key="4">
    <source>
        <dbReference type="PROSITE" id="PS50857"/>
    </source>
</evidence>
<dbReference type="Gene3D" id="2.60.40.420">
    <property type="entry name" value="Cupredoxins - blue copper proteins"/>
    <property type="match status" value="1"/>
</dbReference>
<evidence type="ECO:0000256" key="2">
    <source>
        <dbReference type="ARBA" id="ARBA00022842"/>
    </source>
</evidence>
<reference evidence="5" key="1">
    <citation type="journal article" date="2011" name="Proc. Natl. Acad. Sci. U.S.A.">
        <title>The genome of the fire ant Solenopsis invicta.</title>
        <authorList>
            <person name="Wurm Y."/>
            <person name="Wang J."/>
            <person name="Riba-Grognuz O."/>
            <person name="Corona M."/>
            <person name="Nygaard S."/>
            <person name="Hunt B.G."/>
            <person name="Ingram K.K."/>
            <person name="Falquet L."/>
            <person name="Nipitwattanaphon M."/>
            <person name="Gotzek D."/>
            <person name="Dijkstra M.B."/>
            <person name="Oettler J."/>
            <person name="Comtesse F."/>
            <person name="Shih C.J."/>
            <person name="Wu W.J."/>
            <person name="Yang C.C."/>
            <person name="Thomas J."/>
            <person name="Beaudoing E."/>
            <person name="Pradervand S."/>
            <person name="Flegel V."/>
            <person name="Cook E.D."/>
            <person name="Fabbretti R."/>
            <person name="Stockinger H."/>
            <person name="Long L."/>
            <person name="Farmerie W.G."/>
            <person name="Oakey J."/>
            <person name="Boomsma J.J."/>
            <person name="Pamilo P."/>
            <person name="Yi S.V."/>
            <person name="Heinze J."/>
            <person name="Goodisman M.A."/>
            <person name="Farinelli L."/>
            <person name="Harshman K."/>
            <person name="Hulo N."/>
            <person name="Cerutti L."/>
            <person name="Xenarios I."/>
            <person name="Shoemaker D."/>
            <person name="Keller L."/>
        </authorList>
    </citation>
    <scope>NUCLEOTIDE SEQUENCE [LARGE SCALE GENOMIC DNA]</scope>
</reference>
<dbReference type="InterPro" id="IPR008972">
    <property type="entry name" value="Cupredoxin"/>
</dbReference>
<evidence type="ECO:0000313" key="5">
    <source>
        <dbReference type="EMBL" id="EFZ12373.1"/>
    </source>
</evidence>
<dbReference type="GO" id="GO:0016020">
    <property type="term" value="C:membrane"/>
    <property type="evidence" value="ECO:0007669"/>
    <property type="project" value="InterPro"/>
</dbReference>
<dbReference type="HOGENOM" id="CLU_2298803_0_0_1"/>
<dbReference type="AlphaFoldDB" id="E9J478"/>
<accession>E9J478</accession>
<feature type="non-terminal residue" evidence="5">
    <location>
        <position position="1"/>
    </location>
</feature>
<dbReference type="EMBL" id="GL768081">
    <property type="protein sequence ID" value="EFZ12373.1"/>
    <property type="molecule type" value="Genomic_DNA"/>
</dbReference>
<protein>
    <recommendedName>
        <fullName evidence="4">Cytochrome oxidase subunit II copper A binding domain-containing protein</fullName>
    </recommendedName>
</protein>
<dbReference type="GO" id="GO:0005507">
    <property type="term" value="F:copper ion binding"/>
    <property type="evidence" value="ECO:0007669"/>
    <property type="project" value="InterPro"/>
</dbReference>
<comment type="catalytic activity">
    <reaction evidence="3">
        <text>4 Fe(II)-[cytochrome c] + O2 + 8 H(+)(in) = 4 Fe(III)-[cytochrome c] + 2 H2O + 4 H(+)(out)</text>
        <dbReference type="Rhea" id="RHEA:11436"/>
        <dbReference type="Rhea" id="RHEA-COMP:10350"/>
        <dbReference type="Rhea" id="RHEA-COMP:14399"/>
        <dbReference type="ChEBI" id="CHEBI:15377"/>
        <dbReference type="ChEBI" id="CHEBI:15378"/>
        <dbReference type="ChEBI" id="CHEBI:15379"/>
        <dbReference type="ChEBI" id="CHEBI:29033"/>
        <dbReference type="ChEBI" id="CHEBI:29034"/>
        <dbReference type="EC" id="7.1.1.9"/>
    </reaction>
    <physiologicalReaction direction="left-to-right" evidence="3">
        <dbReference type="Rhea" id="RHEA:11437"/>
    </physiologicalReaction>
</comment>
<dbReference type="GO" id="GO:0004129">
    <property type="term" value="F:cytochrome-c oxidase activity"/>
    <property type="evidence" value="ECO:0007669"/>
    <property type="project" value="UniProtKB-EC"/>
</dbReference>
<comment type="cofactor">
    <cofactor evidence="1">
        <name>Cu cation</name>
        <dbReference type="ChEBI" id="CHEBI:23378"/>
    </cofactor>
</comment>
<dbReference type="SUPFAM" id="SSF49503">
    <property type="entry name" value="Cupredoxins"/>
    <property type="match status" value="1"/>
</dbReference>
<dbReference type="Pfam" id="PF00116">
    <property type="entry name" value="COX2"/>
    <property type="match status" value="1"/>
</dbReference>
<gene>
    <name evidence="5" type="ORF">SINV_02976</name>
</gene>
<dbReference type="PROSITE" id="PS50857">
    <property type="entry name" value="COX2_CUA"/>
    <property type="match status" value="1"/>
</dbReference>
<dbReference type="InterPro" id="IPR002429">
    <property type="entry name" value="CcO_II-like_C"/>
</dbReference>